<keyword evidence="6" id="KW-0547">Nucleotide-binding</keyword>
<proteinExistence type="predicted"/>
<feature type="domain" description="SWIM-type" evidence="3">
    <location>
        <begin position="67"/>
        <end position="106"/>
    </location>
</feature>
<dbReference type="Pfam" id="PF00176">
    <property type="entry name" value="SNF2-rel_dom"/>
    <property type="match status" value="1"/>
</dbReference>
<dbReference type="STRING" id="1089455.MOPEL_080_00100"/>
<dbReference type="Gene3D" id="3.40.50.300">
    <property type="entry name" value="P-loop containing nucleotide triphosphate hydrolases"/>
    <property type="match status" value="1"/>
</dbReference>
<dbReference type="eggNOG" id="COG4715">
    <property type="taxonomic scope" value="Bacteria"/>
</dbReference>
<keyword evidence="7" id="KW-1185">Reference proteome</keyword>
<dbReference type="EMBL" id="BAFE01000058">
    <property type="protein sequence ID" value="GAB48731.1"/>
    <property type="molecule type" value="Genomic_DNA"/>
</dbReference>
<reference evidence="6 7" key="1">
    <citation type="submission" date="2012-02" db="EMBL/GenBank/DDBJ databases">
        <title>Whole genome shotgun sequence of Mobilicoccus pelagius NBRC 104925.</title>
        <authorList>
            <person name="Yoshida Y."/>
            <person name="Hosoyama A."/>
            <person name="Tsuchikane K."/>
            <person name="Katsumata H."/>
            <person name="Yamazaki S."/>
            <person name="Fujita N."/>
        </authorList>
    </citation>
    <scope>NUCLEOTIDE SEQUENCE [LARGE SCALE GENOMIC DNA]</scope>
    <source>
        <strain evidence="6 7">NBRC 104925</strain>
    </source>
</reference>
<dbReference type="InterPro" id="IPR049730">
    <property type="entry name" value="SNF2/RAD54-like_C"/>
</dbReference>
<protein>
    <submittedName>
        <fullName evidence="6">Putative helicase</fullName>
    </submittedName>
</protein>
<dbReference type="Pfam" id="PF00271">
    <property type="entry name" value="Helicase_C"/>
    <property type="match status" value="1"/>
</dbReference>
<evidence type="ECO:0000259" key="3">
    <source>
        <dbReference type="PROSITE" id="PS50966"/>
    </source>
</evidence>
<comment type="caution">
    <text evidence="6">The sequence shown here is derived from an EMBL/GenBank/DDBJ whole genome shotgun (WGS) entry which is preliminary data.</text>
</comment>
<dbReference type="InterPro" id="IPR001650">
    <property type="entry name" value="Helicase_C-like"/>
</dbReference>
<keyword evidence="2" id="KW-0479">Metal-binding</keyword>
<dbReference type="InterPro" id="IPR000330">
    <property type="entry name" value="SNF2_N"/>
</dbReference>
<keyword evidence="2" id="KW-0863">Zinc-finger</keyword>
<dbReference type="InterPro" id="IPR027417">
    <property type="entry name" value="P-loop_NTPase"/>
</dbReference>
<keyword evidence="6" id="KW-0067">ATP-binding</keyword>
<keyword evidence="1" id="KW-0378">Hydrolase</keyword>
<keyword evidence="6" id="KW-0347">Helicase</keyword>
<dbReference type="SMART" id="SM00487">
    <property type="entry name" value="DEXDc"/>
    <property type="match status" value="1"/>
</dbReference>
<dbReference type="GO" id="GO:0016787">
    <property type="term" value="F:hydrolase activity"/>
    <property type="evidence" value="ECO:0007669"/>
    <property type="project" value="UniProtKB-KW"/>
</dbReference>
<feature type="domain" description="Helicase C-terminal" evidence="5">
    <location>
        <begin position="943"/>
        <end position="1091"/>
    </location>
</feature>
<dbReference type="SUPFAM" id="SSF52540">
    <property type="entry name" value="P-loop containing nucleoside triphosphate hydrolases"/>
    <property type="match status" value="2"/>
</dbReference>
<dbReference type="InterPro" id="IPR014001">
    <property type="entry name" value="Helicase_ATP-bd"/>
</dbReference>
<evidence type="ECO:0000256" key="2">
    <source>
        <dbReference type="PROSITE-ProRule" id="PRU00325"/>
    </source>
</evidence>
<sequence length="1104" mass="121970">MGGPSTAHWVSRLPEGQIERVAGGPTTARGLQYHRRGHVDRIEWLDDDSLRGHLRIVDHTTSEVREFRTTVTPATDDSGTPSWNSTCTCRVKNHCAHAVGVLAGAREMLRGLPEEEDDDGSPEWERRLAPVTAAVVTRDEEAPQSPVVDQSGVKDALALEFTARSGAPVTMRVRRRTPDGIWTGQGANWTDLREPHRRLSEPQRLALVALDRANPVRQSRFDTPQASLSLESMGVEVWSLLQRIVASGVTLLMADGRDLVLADELIAAMHLDTTESSGLVLRPAAYRLGAADEDVEVPVPGIVRPVGDPTHGITVSDAGTVTMGPLVSELSPGARQLLLDPRPVRIPEGDRIRFFTTHLPALRRTMPVRTSDTVVVPEVEPPRLRMVATYREGHTTWIDWSWLYPAGDEVRVVSLADHGIPGFRQLEAEQRVLDRLARGPLGERPGLLPTIAGRPRLASPVSLVGMGAATFTEHCLPWLERCEDVDVVVHGEIPEYGPAIGDPVVHVALDERTEERDWFDLDVAITVDGENVPLSEVVRGLARGDERLLLASGTYFSLKTPALDRLRELVEESRALVDRETGKLRVSVYHVALFDQLASLGVIDRQAARFAERVGALRAALTPDAVASAAVVPSGLQAELRPYQAEGLRWASTLWDAKLGGILADDMGLGKTVQVIALLERARERGDLDGPVLVVAPTSVVGAWAEQLEQFAPQLRAVTVSETESRRLREGGDSLPALVADADVVLTSYTLLRLGEESYTDIAWRALILDEAQFVKNHRAKTYQVVRRMERDFTLAMTGTPLENSLMDLWSLLSLTAPMLYPLPQDFSVDFRTPIEVGGDRVRLAGLRRTITPFVLRRTKEAVASDLPPKQEQTLVVPMNPAHRRVYDRHLQRERMRVMGLLDDLPNNQVAVLSALTTLRQMALSPAMLDDQYAQIEPSKVEVVVEHLTELASGGHRALVFSQFTRYLKQVRDALEKAGIATEYLDGSTRDRQERLQRFRSGGTTAFCISLKAGGFGITLTEADYVYVLDPWWNPAAEAQAIDRTHRIGQERPVMVYRLVAADSIEEKVRDLQQRKRDLFARVVDDGEAFGSALTADDLRALLS</sequence>
<dbReference type="PANTHER" id="PTHR10799">
    <property type="entry name" value="SNF2/RAD54 HELICASE FAMILY"/>
    <property type="match status" value="1"/>
</dbReference>
<evidence type="ECO:0000259" key="5">
    <source>
        <dbReference type="PROSITE" id="PS51194"/>
    </source>
</evidence>
<keyword evidence="2" id="KW-0862">Zinc</keyword>
<dbReference type="Proteomes" id="UP000004367">
    <property type="component" value="Unassembled WGS sequence"/>
</dbReference>
<name>H5USM3_9MICO</name>
<dbReference type="RefSeq" id="WP_009482629.1">
    <property type="nucleotide sequence ID" value="NZ_BAFE01000058.1"/>
</dbReference>
<gene>
    <name evidence="6" type="ORF">MOPEL_080_00100</name>
</gene>
<evidence type="ECO:0000313" key="7">
    <source>
        <dbReference type="Proteomes" id="UP000004367"/>
    </source>
</evidence>
<dbReference type="AlphaFoldDB" id="H5USM3"/>
<dbReference type="PROSITE" id="PS50966">
    <property type="entry name" value="ZF_SWIM"/>
    <property type="match status" value="1"/>
</dbReference>
<dbReference type="GO" id="GO:0008270">
    <property type="term" value="F:zinc ion binding"/>
    <property type="evidence" value="ECO:0007669"/>
    <property type="project" value="UniProtKB-KW"/>
</dbReference>
<evidence type="ECO:0000259" key="4">
    <source>
        <dbReference type="PROSITE" id="PS51192"/>
    </source>
</evidence>
<evidence type="ECO:0000313" key="6">
    <source>
        <dbReference type="EMBL" id="GAB48731.1"/>
    </source>
</evidence>
<dbReference type="PROSITE" id="PS51194">
    <property type="entry name" value="HELICASE_CTER"/>
    <property type="match status" value="1"/>
</dbReference>
<dbReference type="GO" id="GO:0004386">
    <property type="term" value="F:helicase activity"/>
    <property type="evidence" value="ECO:0007669"/>
    <property type="project" value="UniProtKB-KW"/>
</dbReference>
<dbReference type="InterPro" id="IPR007527">
    <property type="entry name" value="Znf_SWIM"/>
</dbReference>
<evidence type="ECO:0000256" key="1">
    <source>
        <dbReference type="ARBA" id="ARBA00022801"/>
    </source>
</evidence>
<accession>H5USM3</accession>
<dbReference type="Gene3D" id="3.40.50.10810">
    <property type="entry name" value="Tandem AAA-ATPase domain"/>
    <property type="match status" value="1"/>
</dbReference>
<dbReference type="SMART" id="SM00490">
    <property type="entry name" value="HELICc"/>
    <property type="match status" value="1"/>
</dbReference>
<dbReference type="eggNOG" id="COG0553">
    <property type="taxonomic scope" value="Bacteria"/>
</dbReference>
<dbReference type="InterPro" id="IPR038718">
    <property type="entry name" value="SNF2-like_sf"/>
</dbReference>
<dbReference type="GO" id="GO:0005524">
    <property type="term" value="F:ATP binding"/>
    <property type="evidence" value="ECO:0007669"/>
    <property type="project" value="InterPro"/>
</dbReference>
<dbReference type="OrthoDB" id="9760715at2"/>
<organism evidence="6 7">
    <name type="scientific">Mobilicoccus pelagius NBRC 104925</name>
    <dbReference type="NCBI Taxonomy" id="1089455"/>
    <lineage>
        <taxon>Bacteria</taxon>
        <taxon>Bacillati</taxon>
        <taxon>Actinomycetota</taxon>
        <taxon>Actinomycetes</taxon>
        <taxon>Micrococcales</taxon>
        <taxon>Dermatophilaceae</taxon>
        <taxon>Mobilicoccus</taxon>
    </lineage>
</organism>
<dbReference type="PROSITE" id="PS51192">
    <property type="entry name" value="HELICASE_ATP_BIND_1"/>
    <property type="match status" value="1"/>
</dbReference>
<feature type="domain" description="Helicase ATP-binding" evidence="4">
    <location>
        <begin position="652"/>
        <end position="819"/>
    </location>
</feature>
<dbReference type="CDD" id="cd18793">
    <property type="entry name" value="SF2_C_SNF"/>
    <property type="match status" value="1"/>
</dbReference>